<feature type="non-terminal residue" evidence="3">
    <location>
        <position position="1"/>
    </location>
</feature>
<organism evidence="3 4">
    <name type="scientific">Bradyrhizobium jicamae</name>
    <dbReference type="NCBI Taxonomy" id="280332"/>
    <lineage>
        <taxon>Bacteria</taxon>
        <taxon>Pseudomonadati</taxon>
        <taxon>Pseudomonadota</taxon>
        <taxon>Alphaproteobacteria</taxon>
        <taxon>Hyphomicrobiales</taxon>
        <taxon>Nitrobacteraceae</taxon>
        <taxon>Bradyrhizobium</taxon>
    </lineage>
</organism>
<dbReference type="RefSeq" id="WP_057835349.1">
    <property type="nucleotide sequence ID" value="NZ_LLXZ01000067.1"/>
</dbReference>
<accession>A0A0R3LYA5</accession>
<evidence type="ECO:0000313" key="3">
    <source>
        <dbReference type="EMBL" id="KRR09776.1"/>
    </source>
</evidence>
<dbReference type="EMBL" id="LLXZ01000067">
    <property type="protein sequence ID" value="KRR09776.1"/>
    <property type="molecule type" value="Genomic_DNA"/>
</dbReference>
<dbReference type="Proteomes" id="UP000050863">
    <property type="component" value="Unassembled WGS sequence"/>
</dbReference>
<dbReference type="PANTHER" id="PTHR33678">
    <property type="entry name" value="BLL1576 PROTEIN"/>
    <property type="match status" value="1"/>
</dbReference>
<dbReference type="STRING" id="280332.CQ12_41240"/>
<keyword evidence="4" id="KW-1185">Reference proteome</keyword>
<dbReference type="InterPro" id="IPR039552">
    <property type="entry name" value="IS66_C"/>
</dbReference>
<evidence type="ECO:0000259" key="2">
    <source>
        <dbReference type="Pfam" id="PF13817"/>
    </source>
</evidence>
<protein>
    <submittedName>
        <fullName evidence="3">Uncharacterized protein</fullName>
    </submittedName>
</protein>
<comment type="caution">
    <text evidence="3">The sequence shown here is derived from an EMBL/GenBank/DDBJ whole genome shotgun (WGS) entry which is preliminary data.</text>
</comment>
<evidence type="ECO:0000259" key="1">
    <source>
        <dbReference type="Pfam" id="PF03050"/>
    </source>
</evidence>
<dbReference type="Pfam" id="PF13817">
    <property type="entry name" value="DDE_Tnp_IS66_C"/>
    <property type="match status" value="1"/>
</dbReference>
<dbReference type="NCBIfam" id="NF033517">
    <property type="entry name" value="transpos_IS66"/>
    <property type="match status" value="1"/>
</dbReference>
<dbReference type="InterPro" id="IPR004291">
    <property type="entry name" value="Transposase_IS66_central"/>
</dbReference>
<reference evidence="3 4" key="1">
    <citation type="submission" date="2014-03" db="EMBL/GenBank/DDBJ databases">
        <title>Bradyrhizobium valentinum sp. nov., isolated from effective nodules of Lupinus mariae-josephae, a lupine endemic of basic-lime soils in Eastern Spain.</title>
        <authorList>
            <person name="Duran D."/>
            <person name="Rey L."/>
            <person name="Navarro A."/>
            <person name="Busquets A."/>
            <person name="Imperial J."/>
            <person name="Ruiz-Argueso T."/>
        </authorList>
    </citation>
    <scope>NUCLEOTIDE SEQUENCE [LARGE SCALE GENOMIC DNA]</scope>
    <source>
        <strain evidence="3 4">PAC68</strain>
    </source>
</reference>
<dbReference type="AlphaFoldDB" id="A0A0R3LYA5"/>
<dbReference type="PANTHER" id="PTHR33678:SF1">
    <property type="entry name" value="BLL1576 PROTEIN"/>
    <property type="match status" value="1"/>
</dbReference>
<dbReference type="Pfam" id="PF03050">
    <property type="entry name" value="DDE_Tnp_IS66"/>
    <property type="match status" value="1"/>
</dbReference>
<feature type="domain" description="Transposase IS66 C-terminal" evidence="2">
    <location>
        <begin position="313"/>
        <end position="350"/>
    </location>
</feature>
<dbReference type="InterPro" id="IPR052344">
    <property type="entry name" value="Transposase-related"/>
</dbReference>
<sequence length="363" mass="40398">VIARGWAGPSLLAMVMFEKFGQHQPLNRQAERYAKEGVPISLSTLADQVGGCTVALTPLFRRLEAHVLSAERLYGDDTTVPVLAKGKTDTGRIWVYVRDDKPFGGQAPPGAVFYYSRDRAGEYPQAHLAGYSGIFQADAYGGYGRLYEPGRNAGPILEAACWVHARRPFFVMADLVENARRKAQGKKPAVISPLALEAVRRIDALFEIERGINGETPERRRAVRQELSAPLVADLETWMRAQRAKLSRRNDVAKAMDYMLKRWSAFTRFLDDGRICLSNNAAERALRGIALGRKSWLFCGSDRGGGRAATMYSLIVTAKMNDVDPQAWLADVLARIAAHPAQKLDELLPWNWRDQNKQVNQAA</sequence>
<name>A0A0R3LYA5_9BRAD</name>
<dbReference type="OrthoDB" id="9800877at2"/>
<proteinExistence type="predicted"/>
<evidence type="ECO:0000313" key="4">
    <source>
        <dbReference type="Proteomes" id="UP000050863"/>
    </source>
</evidence>
<gene>
    <name evidence="3" type="ORF">CQ12_41240</name>
</gene>
<feature type="domain" description="Transposase IS66 central" evidence="1">
    <location>
        <begin position="4"/>
        <end position="305"/>
    </location>
</feature>